<protein>
    <submittedName>
        <fullName evidence="2">Alpha/beta hydrolase</fullName>
    </submittedName>
</protein>
<evidence type="ECO:0000313" key="3">
    <source>
        <dbReference type="Proteomes" id="UP000245410"/>
    </source>
</evidence>
<comment type="caution">
    <text evidence="2">The sequence shown here is derived from an EMBL/GenBank/DDBJ whole genome shotgun (WGS) entry which is preliminary data.</text>
</comment>
<reference evidence="2 3" key="1">
    <citation type="submission" date="2018-05" db="EMBL/GenBank/DDBJ databases">
        <title>Micromonospora atacamensis sp. nov., a novel actinobacteria isolated from high altitude Atacama Desert soil.</title>
        <authorList>
            <person name="Carro L."/>
            <person name="Golinska P."/>
            <person name="Klenk H.-P."/>
            <person name="Goodfellow M."/>
        </authorList>
    </citation>
    <scope>NUCLEOTIDE SEQUENCE [LARGE SCALE GENOMIC DNA]</scope>
    <source>
        <strain evidence="2 3">5R2A7</strain>
    </source>
</reference>
<gene>
    <name evidence="2" type="ORF">DKT68_11065</name>
</gene>
<accession>A0A317D6N9</accession>
<evidence type="ECO:0000259" key="1">
    <source>
        <dbReference type="Pfam" id="PF12697"/>
    </source>
</evidence>
<dbReference type="PANTHER" id="PTHR37017">
    <property type="entry name" value="AB HYDROLASE-1 DOMAIN-CONTAINING PROTEIN-RELATED"/>
    <property type="match status" value="1"/>
</dbReference>
<dbReference type="SUPFAM" id="SSF53474">
    <property type="entry name" value="alpha/beta-Hydrolases"/>
    <property type="match status" value="1"/>
</dbReference>
<dbReference type="Proteomes" id="UP000245410">
    <property type="component" value="Unassembled WGS sequence"/>
</dbReference>
<sequence>MNATPDASGQKAGLPTVVLVHGAFADSSSWKGVIAHLKRRGYPVMAIANPLRGVQEDAAYVRSVLDTVDGPVVMAAHSYGGSVMTEAADGAANVKALVYVASISPDVGESVLDLTMKYPGSQLGTSIKMVPCRLPDGSTGMEQYIEQDKFPAVFAADVAPDVAEVMAVTQRPPTESAQTGSVTKVAWKTIPSWTLVSTRDLGIPPDLQRFMAQRAGSTTIEIDASHAVAVSQPGPVADFIDSAARATTG</sequence>
<name>A0A317D6N9_9ACTN</name>
<proteinExistence type="predicted"/>
<dbReference type="GO" id="GO:0016787">
    <property type="term" value="F:hydrolase activity"/>
    <property type="evidence" value="ECO:0007669"/>
    <property type="project" value="UniProtKB-KW"/>
</dbReference>
<dbReference type="PANTHER" id="PTHR37017:SF11">
    <property type="entry name" value="ESTERASE_LIPASE_THIOESTERASE DOMAIN-CONTAINING PROTEIN"/>
    <property type="match status" value="1"/>
</dbReference>
<dbReference type="Pfam" id="PF12697">
    <property type="entry name" value="Abhydrolase_6"/>
    <property type="match status" value="1"/>
</dbReference>
<dbReference type="InterPro" id="IPR029058">
    <property type="entry name" value="AB_hydrolase_fold"/>
</dbReference>
<keyword evidence="2" id="KW-0378">Hydrolase</keyword>
<dbReference type="OrthoDB" id="9135783at2"/>
<dbReference type="Gene3D" id="3.40.50.1820">
    <property type="entry name" value="alpha/beta hydrolase"/>
    <property type="match status" value="1"/>
</dbReference>
<dbReference type="EMBL" id="QGKR01000172">
    <property type="protein sequence ID" value="PWR09810.1"/>
    <property type="molecule type" value="Genomic_DNA"/>
</dbReference>
<evidence type="ECO:0000313" key="2">
    <source>
        <dbReference type="EMBL" id="PWR09810.1"/>
    </source>
</evidence>
<dbReference type="AlphaFoldDB" id="A0A317D6N9"/>
<feature type="domain" description="AB hydrolase-1" evidence="1">
    <location>
        <begin position="17"/>
        <end position="238"/>
    </location>
</feature>
<dbReference type="InterPro" id="IPR052897">
    <property type="entry name" value="Sec-Metab_Biosynth_Hydrolase"/>
</dbReference>
<dbReference type="InterPro" id="IPR000073">
    <property type="entry name" value="AB_hydrolase_1"/>
</dbReference>
<organism evidence="2 3">
    <name type="scientific">Micromonospora acroterricola</name>
    <dbReference type="NCBI Taxonomy" id="2202421"/>
    <lineage>
        <taxon>Bacteria</taxon>
        <taxon>Bacillati</taxon>
        <taxon>Actinomycetota</taxon>
        <taxon>Actinomycetes</taxon>
        <taxon>Micromonosporales</taxon>
        <taxon>Micromonosporaceae</taxon>
        <taxon>Micromonospora</taxon>
    </lineage>
</organism>
<dbReference type="RefSeq" id="WP_109817321.1">
    <property type="nucleotide sequence ID" value="NZ_QGKR01000172.1"/>
</dbReference>
<keyword evidence="3" id="KW-1185">Reference proteome</keyword>